<feature type="region of interest" description="Disordered" evidence="1">
    <location>
        <begin position="165"/>
        <end position="197"/>
    </location>
</feature>
<dbReference type="Proteomes" id="UP000028990">
    <property type="component" value="Unassembled WGS sequence"/>
</dbReference>
<evidence type="ECO:0000313" key="2">
    <source>
        <dbReference type="EMBL" id="KFO24830.1"/>
    </source>
</evidence>
<reference evidence="2 3" key="1">
    <citation type="submission" date="2013-11" db="EMBL/GenBank/DDBJ databases">
        <title>The Damaraland mole rat (Fukomys damarensis) genome and evolution of African mole rats.</title>
        <authorList>
            <person name="Gladyshev V.N."/>
            <person name="Fang X."/>
        </authorList>
    </citation>
    <scope>NUCLEOTIDE SEQUENCE [LARGE SCALE GENOMIC DNA]</scope>
    <source>
        <tissue evidence="2">Liver</tissue>
    </source>
</reference>
<keyword evidence="3" id="KW-1185">Reference proteome</keyword>
<sequence>MFVTKRSRRFAITGLEQDSRQQAHLNIALSGSLTRSLLPGVEVLEVLEVFVSLLEVRGCVGFLKGTPLARTALVEEASLQTQSMSLIVGLSNPWKTLAIQEPRPLRLQPEPSLLRRLELDSASAPPSPSPGAVARDGRSNWLRLERGLAPAALIGRGDSGSLEARRVAGGSRADARLSPSTGRESCESEPADPSRHLGAGAWRHDKLVLTVFTGFELQNTLGSTDSSLEVRSRLRDSSGSAPSLDLPILELTCGSDVQTLSLSMMNVVLAQCSMSWPFTLWG</sequence>
<accession>A0A091D3N9</accession>
<evidence type="ECO:0000256" key="1">
    <source>
        <dbReference type="SAM" id="MobiDB-lite"/>
    </source>
</evidence>
<protein>
    <submittedName>
        <fullName evidence="2">Uncharacterized protein</fullName>
    </submittedName>
</protein>
<dbReference type="EMBL" id="KN123497">
    <property type="protein sequence ID" value="KFO24830.1"/>
    <property type="molecule type" value="Genomic_DNA"/>
</dbReference>
<gene>
    <name evidence="2" type="ORF">H920_13826</name>
</gene>
<dbReference type="AlphaFoldDB" id="A0A091D3N9"/>
<proteinExistence type="predicted"/>
<evidence type="ECO:0000313" key="3">
    <source>
        <dbReference type="Proteomes" id="UP000028990"/>
    </source>
</evidence>
<name>A0A091D3N9_FUKDA</name>
<organism evidence="2 3">
    <name type="scientific">Fukomys damarensis</name>
    <name type="common">Damaraland mole rat</name>
    <name type="synonym">Cryptomys damarensis</name>
    <dbReference type="NCBI Taxonomy" id="885580"/>
    <lineage>
        <taxon>Eukaryota</taxon>
        <taxon>Metazoa</taxon>
        <taxon>Chordata</taxon>
        <taxon>Craniata</taxon>
        <taxon>Vertebrata</taxon>
        <taxon>Euteleostomi</taxon>
        <taxon>Mammalia</taxon>
        <taxon>Eutheria</taxon>
        <taxon>Euarchontoglires</taxon>
        <taxon>Glires</taxon>
        <taxon>Rodentia</taxon>
        <taxon>Hystricomorpha</taxon>
        <taxon>Bathyergidae</taxon>
        <taxon>Fukomys</taxon>
    </lineage>
</organism>